<accession>A0AA41RCY1</accession>
<keyword evidence="6 9" id="KW-0547">Nucleotide-binding</keyword>
<keyword evidence="14" id="KW-1185">Reference proteome</keyword>
<dbReference type="Proteomes" id="UP001165427">
    <property type="component" value="Unassembled WGS sequence"/>
</dbReference>
<dbReference type="HAMAP" id="MF_00639">
    <property type="entry name" value="MurD"/>
    <property type="match status" value="1"/>
</dbReference>
<evidence type="ECO:0000256" key="10">
    <source>
        <dbReference type="RuleBase" id="RU003664"/>
    </source>
</evidence>
<dbReference type="InterPro" id="IPR004101">
    <property type="entry name" value="Mur_ligase_C"/>
</dbReference>
<evidence type="ECO:0000313" key="13">
    <source>
        <dbReference type="EMBL" id="MCJ8502613.1"/>
    </source>
</evidence>
<dbReference type="GO" id="GO:0008360">
    <property type="term" value="P:regulation of cell shape"/>
    <property type="evidence" value="ECO:0007669"/>
    <property type="project" value="UniProtKB-KW"/>
</dbReference>
<dbReference type="InterPro" id="IPR005762">
    <property type="entry name" value="MurD"/>
</dbReference>
<evidence type="ECO:0000256" key="5">
    <source>
        <dbReference type="ARBA" id="ARBA00022618"/>
    </source>
</evidence>
<keyword evidence="9 10" id="KW-0573">Peptidoglycan synthesis</keyword>
<evidence type="ECO:0000313" key="14">
    <source>
        <dbReference type="Proteomes" id="UP001165427"/>
    </source>
</evidence>
<feature type="domain" description="Mur ligase C-terminal" evidence="11">
    <location>
        <begin position="317"/>
        <end position="431"/>
    </location>
</feature>
<proteinExistence type="inferred from homology"/>
<comment type="similarity">
    <text evidence="9">Belongs to the MurCDEF family.</text>
</comment>
<dbReference type="GO" id="GO:0005524">
    <property type="term" value="F:ATP binding"/>
    <property type="evidence" value="ECO:0007669"/>
    <property type="project" value="UniProtKB-UniRule"/>
</dbReference>
<evidence type="ECO:0000256" key="3">
    <source>
        <dbReference type="ARBA" id="ARBA00022490"/>
    </source>
</evidence>
<dbReference type="Gene3D" id="3.90.190.20">
    <property type="entry name" value="Mur ligase, C-terminal domain"/>
    <property type="match status" value="1"/>
</dbReference>
<sequence length="455" mass="48450">MELNGRNVLVVGLARSGLAVARFLTERGARVTVTDQASEHILQSFLEDARRLGVRLELGGHREETFAAAELIVISPGVPHTIGPLVRARQRGAAVMGEVELAARFIYAPIVAVSGTNGKTTTTELLGRMLASSGRRVFVGGNIGNPLIEIAGRDAELDAVVAEISSFQLDTIERFRPHVAVLLNISPDHLDRYPSVAAYADSKGRLFSNQQADDFAVCNGADPLVMAQSEGIRSRRLDFYSRPPADGGPAPGAIITPRQIVLTVPGLVDGRIDLGRTTLIGPHNRENIAAAALAALACGGSLEGVQRALDAFQSLAHRLEPVGTVDGVEFFNDSKATNVDAVIRALECFERPVVLIMGGRNKGYDFAPLHAAVQRRVKRLIVMGEAREQILAALGQAPADGSETAADMDQAVRRARAVARPGEAVLLSPACSSFDMFANYAERGEAFRRAVGGLA</sequence>
<reference evidence="13" key="1">
    <citation type="submission" date="2022-04" db="EMBL/GenBank/DDBJ databases">
        <title>Desulfatitalea alkaliphila sp. nov., a novel anaerobic sulfate-reducing bacterium isolated from terrestrial mud volcano, Taman Peninsula, Russia.</title>
        <authorList>
            <person name="Khomyakova M.A."/>
            <person name="Merkel A.Y."/>
            <person name="Slobodkin A.I."/>
        </authorList>
    </citation>
    <scope>NUCLEOTIDE SEQUENCE</scope>
    <source>
        <strain evidence="13">M08but</strain>
    </source>
</reference>
<comment type="caution">
    <text evidence="13">The sequence shown here is derived from an EMBL/GenBank/DDBJ whole genome shotgun (WGS) entry which is preliminary data.</text>
</comment>
<feature type="domain" description="Mur ligase central" evidence="12">
    <location>
        <begin position="113"/>
        <end position="295"/>
    </location>
</feature>
<dbReference type="InterPro" id="IPR036565">
    <property type="entry name" value="Mur-like_cat_sf"/>
</dbReference>
<keyword evidence="9 10" id="KW-0961">Cell wall biogenesis/degradation</keyword>
<dbReference type="Pfam" id="PF02875">
    <property type="entry name" value="Mur_ligase_C"/>
    <property type="match status" value="1"/>
</dbReference>
<name>A0AA41RCY1_9BACT</name>
<gene>
    <name evidence="9 13" type="primary">murD</name>
    <name evidence="13" type="ORF">MRX98_18710</name>
</gene>
<dbReference type="EC" id="6.3.2.9" evidence="9 10"/>
<dbReference type="PANTHER" id="PTHR43692">
    <property type="entry name" value="UDP-N-ACETYLMURAMOYLALANINE--D-GLUTAMATE LIGASE"/>
    <property type="match status" value="1"/>
</dbReference>
<evidence type="ECO:0000259" key="11">
    <source>
        <dbReference type="Pfam" id="PF02875"/>
    </source>
</evidence>
<dbReference type="SUPFAM" id="SSF53623">
    <property type="entry name" value="MurD-like peptide ligases, catalytic domain"/>
    <property type="match status" value="1"/>
</dbReference>
<dbReference type="InterPro" id="IPR013221">
    <property type="entry name" value="Mur_ligase_cen"/>
</dbReference>
<keyword evidence="8 9" id="KW-0131">Cell cycle</keyword>
<evidence type="ECO:0000256" key="1">
    <source>
        <dbReference type="ARBA" id="ARBA00004496"/>
    </source>
</evidence>
<evidence type="ECO:0000259" key="12">
    <source>
        <dbReference type="Pfam" id="PF08245"/>
    </source>
</evidence>
<dbReference type="InterPro" id="IPR018109">
    <property type="entry name" value="Folylpolyglutamate_synth_CS"/>
</dbReference>
<keyword evidence="7 9" id="KW-0067">ATP-binding</keyword>
<evidence type="ECO:0000256" key="6">
    <source>
        <dbReference type="ARBA" id="ARBA00022741"/>
    </source>
</evidence>
<dbReference type="PROSITE" id="PS01011">
    <property type="entry name" value="FOLYLPOLYGLU_SYNT_1"/>
    <property type="match status" value="1"/>
</dbReference>
<keyword evidence="4 9" id="KW-0436">Ligase</keyword>
<feature type="binding site" evidence="9">
    <location>
        <begin position="115"/>
        <end position="121"/>
    </location>
    <ligand>
        <name>ATP</name>
        <dbReference type="ChEBI" id="CHEBI:30616"/>
    </ligand>
</feature>
<evidence type="ECO:0000256" key="2">
    <source>
        <dbReference type="ARBA" id="ARBA00004752"/>
    </source>
</evidence>
<evidence type="ECO:0000256" key="9">
    <source>
        <dbReference type="HAMAP-Rule" id="MF_00639"/>
    </source>
</evidence>
<dbReference type="GO" id="GO:0004326">
    <property type="term" value="F:tetrahydrofolylpolyglutamate synthase activity"/>
    <property type="evidence" value="ECO:0007669"/>
    <property type="project" value="InterPro"/>
</dbReference>
<dbReference type="SUPFAM" id="SSF51984">
    <property type="entry name" value="MurCD N-terminal domain"/>
    <property type="match status" value="1"/>
</dbReference>
<organism evidence="13 14">
    <name type="scientific">Desulfatitalea alkaliphila</name>
    <dbReference type="NCBI Taxonomy" id="2929485"/>
    <lineage>
        <taxon>Bacteria</taxon>
        <taxon>Pseudomonadati</taxon>
        <taxon>Thermodesulfobacteriota</taxon>
        <taxon>Desulfobacteria</taxon>
        <taxon>Desulfobacterales</taxon>
        <taxon>Desulfosarcinaceae</taxon>
        <taxon>Desulfatitalea</taxon>
    </lineage>
</organism>
<dbReference type="NCBIfam" id="TIGR01087">
    <property type="entry name" value="murD"/>
    <property type="match status" value="1"/>
</dbReference>
<dbReference type="AlphaFoldDB" id="A0AA41RCY1"/>
<protein>
    <recommendedName>
        <fullName evidence="9 10">UDP-N-acetylmuramoylalanine--D-glutamate ligase</fullName>
        <ecNumber evidence="9 10">6.3.2.9</ecNumber>
    </recommendedName>
    <alternativeName>
        <fullName evidence="9">D-glutamic acid-adding enzyme</fullName>
    </alternativeName>
    <alternativeName>
        <fullName evidence="9">UDP-N-acetylmuramoyl-L-alanyl-D-glutamate synthetase</fullName>
    </alternativeName>
</protein>
<comment type="function">
    <text evidence="9 10">Cell wall formation. Catalyzes the addition of glutamate to the nucleotide precursor UDP-N-acetylmuramoyl-L-alanine (UMA).</text>
</comment>
<dbReference type="PANTHER" id="PTHR43692:SF1">
    <property type="entry name" value="UDP-N-ACETYLMURAMOYLALANINE--D-GLUTAMATE LIGASE"/>
    <property type="match status" value="1"/>
</dbReference>
<keyword evidence="5 9" id="KW-0132">Cell division</keyword>
<dbReference type="EMBL" id="JALJRB010000029">
    <property type="protein sequence ID" value="MCJ8502613.1"/>
    <property type="molecule type" value="Genomic_DNA"/>
</dbReference>
<dbReference type="Gene3D" id="3.40.50.720">
    <property type="entry name" value="NAD(P)-binding Rossmann-like Domain"/>
    <property type="match status" value="1"/>
</dbReference>
<dbReference type="Pfam" id="PF08245">
    <property type="entry name" value="Mur_ligase_M"/>
    <property type="match status" value="1"/>
</dbReference>
<keyword evidence="3 9" id="KW-0963">Cytoplasm</keyword>
<keyword evidence="9 10" id="KW-0133">Cell shape</keyword>
<dbReference type="GO" id="GO:0051301">
    <property type="term" value="P:cell division"/>
    <property type="evidence" value="ECO:0007669"/>
    <property type="project" value="UniProtKB-KW"/>
</dbReference>
<dbReference type="SUPFAM" id="SSF53244">
    <property type="entry name" value="MurD-like peptide ligases, peptide-binding domain"/>
    <property type="match status" value="1"/>
</dbReference>
<dbReference type="Gene3D" id="3.40.1190.10">
    <property type="entry name" value="Mur-like, catalytic domain"/>
    <property type="match status" value="1"/>
</dbReference>
<comment type="catalytic activity">
    <reaction evidence="9 10">
        <text>UDP-N-acetyl-alpha-D-muramoyl-L-alanine + D-glutamate + ATP = UDP-N-acetyl-alpha-D-muramoyl-L-alanyl-D-glutamate + ADP + phosphate + H(+)</text>
        <dbReference type="Rhea" id="RHEA:16429"/>
        <dbReference type="ChEBI" id="CHEBI:15378"/>
        <dbReference type="ChEBI" id="CHEBI:29986"/>
        <dbReference type="ChEBI" id="CHEBI:30616"/>
        <dbReference type="ChEBI" id="CHEBI:43474"/>
        <dbReference type="ChEBI" id="CHEBI:83898"/>
        <dbReference type="ChEBI" id="CHEBI:83900"/>
        <dbReference type="ChEBI" id="CHEBI:456216"/>
        <dbReference type="EC" id="6.3.2.9"/>
    </reaction>
</comment>
<evidence type="ECO:0000256" key="7">
    <source>
        <dbReference type="ARBA" id="ARBA00022840"/>
    </source>
</evidence>
<dbReference type="RefSeq" id="WP_246913670.1">
    <property type="nucleotide sequence ID" value="NZ_JALJRB010000029.1"/>
</dbReference>
<comment type="subcellular location">
    <subcellularLocation>
        <location evidence="1 9 10">Cytoplasm</location>
    </subcellularLocation>
</comment>
<dbReference type="InterPro" id="IPR036615">
    <property type="entry name" value="Mur_ligase_C_dom_sf"/>
</dbReference>
<evidence type="ECO:0000256" key="8">
    <source>
        <dbReference type="ARBA" id="ARBA00023306"/>
    </source>
</evidence>
<dbReference type="Pfam" id="PF21799">
    <property type="entry name" value="MurD-like_N"/>
    <property type="match status" value="1"/>
</dbReference>
<dbReference type="GO" id="GO:0008764">
    <property type="term" value="F:UDP-N-acetylmuramoylalanine-D-glutamate ligase activity"/>
    <property type="evidence" value="ECO:0007669"/>
    <property type="project" value="UniProtKB-UniRule"/>
</dbReference>
<dbReference type="GO" id="GO:0005737">
    <property type="term" value="C:cytoplasm"/>
    <property type="evidence" value="ECO:0007669"/>
    <property type="project" value="UniProtKB-SubCell"/>
</dbReference>
<dbReference type="GO" id="GO:0009252">
    <property type="term" value="P:peptidoglycan biosynthetic process"/>
    <property type="evidence" value="ECO:0007669"/>
    <property type="project" value="UniProtKB-UniRule"/>
</dbReference>
<dbReference type="GO" id="GO:0071555">
    <property type="term" value="P:cell wall organization"/>
    <property type="evidence" value="ECO:0007669"/>
    <property type="project" value="UniProtKB-KW"/>
</dbReference>
<evidence type="ECO:0000256" key="4">
    <source>
        <dbReference type="ARBA" id="ARBA00022598"/>
    </source>
</evidence>
<comment type="pathway">
    <text evidence="2 9 10">Cell wall biogenesis; peptidoglycan biosynthesis.</text>
</comment>